<keyword evidence="3 5" id="KW-0863">Zinc-finger</keyword>
<dbReference type="PROSITE" id="PS01359">
    <property type="entry name" value="ZF_PHD_1"/>
    <property type="match status" value="1"/>
</dbReference>
<protein>
    <submittedName>
        <fullName evidence="9">Uncharacterized protein</fullName>
    </submittedName>
</protein>
<comment type="caution">
    <text evidence="9">The sequence shown here is derived from an EMBL/GenBank/DDBJ whole genome shotgun (WGS) entry which is preliminary data.</text>
</comment>
<dbReference type="PROSITE" id="PS50157">
    <property type="entry name" value="ZINC_FINGER_C2H2_2"/>
    <property type="match status" value="5"/>
</dbReference>
<proteinExistence type="predicted"/>
<gene>
    <name evidence="9" type="ORF">QYM36_012880</name>
</gene>
<dbReference type="EMBL" id="JAVRJZ010000016">
    <property type="protein sequence ID" value="KAK2711900.1"/>
    <property type="molecule type" value="Genomic_DNA"/>
</dbReference>
<accession>A0AA88L8D2</accession>
<keyword evidence="4" id="KW-0862">Zinc</keyword>
<feature type="domain" description="PHD-type" evidence="7">
    <location>
        <begin position="1408"/>
        <end position="1459"/>
    </location>
</feature>
<evidence type="ECO:0000313" key="9">
    <source>
        <dbReference type="EMBL" id="KAK2711900.1"/>
    </source>
</evidence>
<feature type="compositionally biased region" description="Basic residues" evidence="6">
    <location>
        <begin position="95"/>
        <end position="110"/>
    </location>
</feature>
<name>A0AA88L8D2_ARTSF</name>
<feature type="compositionally biased region" description="Low complexity" evidence="6">
    <location>
        <begin position="1233"/>
        <end position="1248"/>
    </location>
</feature>
<feature type="region of interest" description="Disordered" evidence="6">
    <location>
        <begin position="151"/>
        <end position="220"/>
    </location>
</feature>
<reference evidence="9" key="1">
    <citation type="submission" date="2023-07" db="EMBL/GenBank/DDBJ databases">
        <title>Chromosome-level genome assembly of Artemia franciscana.</title>
        <authorList>
            <person name="Jo E."/>
        </authorList>
    </citation>
    <scope>NUCLEOTIDE SEQUENCE</scope>
    <source>
        <tissue evidence="9">Whole body</tissue>
    </source>
</reference>
<dbReference type="Gene3D" id="3.30.160.60">
    <property type="entry name" value="Classic Zinc Finger"/>
    <property type="match status" value="3"/>
</dbReference>
<feature type="domain" description="C2H2-type" evidence="8">
    <location>
        <begin position="996"/>
        <end position="1023"/>
    </location>
</feature>
<organism evidence="9 10">
    <name type="scientific">Artemia franciscana</name>
    <name type="common">Brine shrimp</name>
    <name type="synonym">Artemia sanfranciscana</name>
    <dbReference type="NCBI Taxonomy" id="6661"/>
    <lineage>
        <taxon>Eukaryota</taxon>
        <taxon>Metazoa</taxon>
        <taxon>Ecdysozoa</taxon>
        <taxon>Arthropoda</taxon>
        <taxon>Crustacea</taxon>
        <taxon>Branchiopoda</taxon>
        <taxon>Anostraca</taxon>
        <taxon>Artemiidae</taxon>
        <taxon>Artemia</taxon>
    </lineage>
</organism>
<dbReference type="PROSITE" id="PS00028">
    <property type="entry name" value="ZINC_FINGER_C2H2_1"/>
    <property type="match status" value="6"/>
</dbReference>
<evidence type="ECO:0000256" key="6">
    <source>
        <dbReference type="SAM" id="MobiDB-lite"/>
    </source>
</evidence>
<dbReference type="InterPro" id="IPR001965">
    <property type="entry name" value="Znf_PHD"/>
</dbReference>
<dbReference type="InterPro" id="IPR019786">
    <property type="entry name" value="Zinc_finger_PHD-type_CS"/>
</dbReference>
<evidence type="ECO:0000256" key="2">
    <source>
        <dbReference type="ARBA" id="ARBA00022737"/>
    </source>
</evidence>
<dbReference type="InterPro" id="IPR036236">
    <property type="entry name" value="Znf_C2H2_sf"/>
</dbReference>
<feature type="domain" description="C2H2-type" evidence="8">
    <location>
        <begin position="909"/>
        <end position="936"/>
    </location>
</feature>
<feature type="region of interest" description="Disordered" evidence="6">
    <location>
        <begin position="571"/>
        <end position="650"/>
    </location>
</feature>
<dbReference type="CDD" id="cd15505">
    <property type="entry name" value="PHD_ING"/>
    <property type="match status" value="1"/>
</dbReference>
<feature type="compositionally biased region" description="Low complexity" evidence="6">
    <location>
        <begin position="582"/>
        <end position="591"/>
    </location>
</feature>
<feature type="compositionally biased region" description="Polar residues" evidence="6">
    <location>
        <begin position="1283"/>
        <end position="1295"/>
    </location>
</feature>
<feature type="compositionally biased region" description="Basic residues" evidence="6">
    <location>
        <begin position="1367"/>
        <end position="1376"/>
    </location>
</feature>
<dbReference type="SUPFAM" id="SSF57667">
    <property type="entry name" value="beta-beta-alpha zinc fingers"/>
    <property type="match status" value="3"/>
</dbReference>
<feature type="compositionally biased region" description="Basic and acidic residues" evidence="6">
    <location>
        <begin position="192"/>
        <end position="204"/>
    </location>
</feature>
<dbReference type="EMBL" id="JAVRJZ010000016">
    <property type="protein sequence ID" value="KAK2711899.1"/>
    <property type="molecule type" value="Genomic_DNA"/>
</dbReference>
<feature type="domain" description="C2H2-type" evidence="8">
    <location>
        <begin position="937"/>
        <end position="965"/>
    </location>
</feature>
<feature type="region of interest" description="Disordered" evidence="6">
    <location>
        <begin position="662"/>
        <end position="708"/>
    </location>
</feature>
<evidence type="ECO:0000256" key="1">
    <source>
        <dbReference type="ARBA" id="ARBA00022723"/>
    </source>
</evidence>
<feature type="compositionally biased region" description="Acidic residues" evidence="6">
    <location>
        <begin position="45"/>
        <end position="54"/>
    </location>
</feature>
<dbReference type="Gene3D" id="3.30.40.10">
    <property type="entry name" value="Zinc/RING finger domain, C3HC4 (zinc finger)"/>
    <property type="match status" value="1"/>
</dbReference>
<feature type="region of interest" description="Disordered" evidence="6">
    <location>
        <begin position="86"/>
        <end position="118"/>
    </location>
</feature>
<feature type="domain" description="C2H2-type" evidence="8">
    <location>
        <begin position="1024"/>
        <end position="1047"/>
    </location>
</feature>
<dbReference type="GO" id="GO:0005634">
    <property type="term" value="C:nucleus"/>
    <property type="evidence" value="ECO:0007669"/>
    <property type="project" value="TreeGrafter"/>
</dbReference>
<evidence type="ECO:0000256" key="3">
    <source>
        <dbReference type="ARBA" id="ARBA00022771"/>
    </source>
</evidence>
<dbReference type="PROSITE" id="PS50016">
    <property type="entry name" value="ZF_PHD_2"/>
    <property type="match status" value="1"/>
</dbReference>
<evidence type="ECO:0000259" key="8">
    <source>
        <dbReference type="PROSITE" id="PS50157"/>
    </source>
</evidence>
<feature type="compositionally biased region" description="Low complexity" evidence="6">
    <location>
        <begin position="1377"/>
        <end position="1386"/>
    </location>
</feature>
<dbReference type="SMART" id="SM00249">
    <property type="entry name" value="PHD"/>
    <property type="match status" value="1"/>
</dbReference>
<dbReference type="Proteomes" id="UP001187531">
    <property type="component" value="Unassembled WGS sequence"/>
</dbReference>
<evidence type="ECO:0000259" key="7">
    <source>
        <dbReference type="PROSITE" id="PS50016"/>
    </source>
</evidence>
<dbReference type="InterPro" id="IPR013083">
    <property type="entry name" value="Znf_RING/FYVE/PHD"/>
</dbReference>
<feature type="domain" description="C2H2-type" evidence="8">
    <location>
        <begin position="857"/>
        <end position="884"/>
    </location>
</feature>
<feature type="compositionally biased region" description="Basic and acidic residues" evidence="6">
    <location>
        <begin position="1202"/>
        <end position="1217"/>
    </location>
</feature>
<dbReference type="InterPro" id="IPR019787">
    <property type="entry name" value="Znf_PHD-finger"/>
</dbReference>
<feature type="region of interest" description="Disordered" evidence="6">
    <location>
        <begin position="252"/>
        <end position="273"/>
    </location>
</feature>
<dbReference type="SUPFAM" id="SSF57903">
    <property type="entry name" value="FYVE/PHD zinc finger"/>
    <property type="match status" value="1"/>
</dbReference>
<feature type="compositionally biased region" description="Basic and acidic residues" evidence="6">
    <location>
        <begin position="1265"/>
        <end position="1277"/>
    </location>
</feature>
<feature type="compositionally biased region" description="Pro residues" evidence="6">
    <location>
        <begin position="1114"/>
        <end position="1129"/>
    </location>
</feature>
<dbReference type="GO" id="GO:0000981">
    <property type="term" value="F:DNA-binding transcription factor activity, RNA polymerase II-specific"/>
    <property type="evidence" value="ECO:0007669"/>
    <property type="project" value="TreeGrafter"/>
</dbReference>
<sequence>MDSAYEAQEKEEDVSTEDLFRAMYSIDMLGVDNTSNPEEQGIIYEDGDGLESELEESHDNPEPLQNGASSEDDCLYSILPEKQQGLPIKKDITKKQSKIAKSKRKKRKKRSTAEKLGKIRFSGNIESDIEEFRDVNGPSSEATINDKSAFKGESKSQTGPIVVNNRNSTDSDVDVEDTTIDTDTNINVTKETLTRSENETREKNSGNSHLSASEIDINVNHEQKSTNNVEANITYDQERLLKPLTIKLKPVSSKQKIYSSSEEESEEERPSLVINEDNVANDATPLLLEDSVKNLVDGKNPLALLSEGDISDSEGGISGNESATGALEKCEYCSEELDPNKTKAHRCSELERKLSDYWVCTLCQDTFPSEEATAEHCSKNEHTRCVFCNKIVSVRVEAALRHVDKCSQFPSTSKKKKHRFYQQDKTVITSTPTSGSATKLMSIDLQKRSGKKKWNRSGLLAWRNNCCVVCGMAGFDSYVSRFLHFKEFHHKNICVECGAIYNTAHPLIIHMKKVHGKTEHEHSELDQTKKYDSDVLILCVDCNQILKFADLGSHFCKPAYGKAKAQLAPSKSQLLQQVTSEAKQSTPKQAPQKPPTPSVSERPYRNKRRKRRPSESEQSVGSDDIAYDDSEPEFKVRSRKQSIKSLEHTKAGSLIESPKVTISESSTLPSHFPSLEPPDIAEDRETTPFSSESEMEVPAPQNLEPLSREPTPIAVSPVPHEPVNWREKLDTLLYKLVLRLRKMLSLMQETGCKKCLSYESSPFSIEELFSHLKDSHDLFLLRGVGVDTEKHLFNEVNRIYMQDVPQSETNELGEEKMSKPFCANISKEYACTICNSDKMPFFNFVNHLRIAHTFRYYPCVECGKRFRSYGLLLSHLSDTTGETLFGCRICKVSGIQNIFMLQSHIRAHSVCDRCFRGFDGQLSLKNHLYAHQKDQPFVCTACDKSYKTSESLEMHLLWKHGTEGTQCPKCHSKIWECTYHFCPGSFGEENYDEQLNKCGLCQMEFKTQEMLRIHNRLHSGARPHKCTLCERAFISKKLLLKHREIVHGQKISILDKVGAVNKKKAMEILKKIGLENRDAVEKSVTEDTEKREAILTPVTQPGKSLFDIDENEESPPPPQEPTPPPASPPKPKEPVIPYFYLEHDYCKPYDLPEVRLKPKKPKSAFSLKLPKVHLSSSSSEGESSDSESSSDTESDSSSPENEPSHEKLDPGAKKDECPPTIIAADYGKEVNVEDSSSSESETDSIASDPDLSIHESDLLSEESETEKRLESPDKEGKSMSPVKIQTNQKQTISKKTVSKKSGGLKVLLPKHLQKQNGKIKTLSPMNAPGSDFGPKQYQKKKGLKVLQPKSAEYSSDDLSSGEDKKKVAQGKRKQKLSKLASSLPPLKKVKSLPSEPPEPITNAQTTGKLYCYCRCPYDEVSQMIGCDASDCPYEWFHFECVGIMIPPEGRWYCPDCRLKPKYQGKST</sequence>
<feature type="region of interest" description="Disordered" evidence="6">
    <location>
        <begin position="1160"/>
        <end position="1399"/>
    </location>
</feature>
<evidence type="ECO:0000256" key="4">
    <source>
        <dbReference type="ARBA" id="ARBA00022833"/>
    </source>
</evidence>
<evidence type="ECO:0000256" key="5">
    <source>
        <dbReference type="PROSITE-ProRule" id="PRU00042"/>
    </source>
</evidence>
<dbReference type="PANTHER" id="PTHR24409">
    <property type="entry name" value="ZINC FINGER PROTEIN 142"/>
    <property type="match status" value="1"/>
</dbReference>
<dbReference type="PANTHER" id="PTHR24409:SF295">
    <property type="entry name" value="AZ2-RELATED"/>
    <property type="match status" value="1"/>
</dbReference>
<dbReference type="GO" id="GO:0000977">
    <property type="term" value="F:RNA polymerase II transcription regulatory region sequence-specific DNA binding"/>
    <property type="evidence" value="ECO:0007669"/>
    <property type="project" value="TreeGrafter"/>
</dbReference>
<dbReference type="InterPro" id="IPR013087">
    <property type="entry name" value="Znf_C2H2_type"/>
</dbReference>
<feature type="region of interest" description="Disordered" evidence="6">
    <location>
        <begin position="31"/>
        <end position="72"/>
    </location>
</feature>
<keyword evidence="10" id="KW-1185">Reference proteome</keyword>
<dbReference type="GO" id="GO:0008270">
    <property type="term" value="F:zinc ion binding"/>
    <property type="evidence" value="ECO:0007669"/>
    <property type="project" value="UniProtKB-KW"/>
</dbReference>
<keyword evidence="1" id="KW-0479">Metal-binding</keyword>
<feature type="compositionally biased region" description="Acidic residues" evidence="6">
    <location>
        <begin position="1182"/>
        <end position="1194"/>
    </location>
</feature>
<evidence type="ECO:0000313" key="10">
    <source>
        <dbReference type="Proteomes" id="UP001187531"/>
    </source>
</evidence>
<dbReference type="SMART" id="SM00355">
    <property type="entry name" value="ZnF_C2H2"/>
    <property type="match status" value="10"/>
</dbReference>
<dbReference type="InterPro" id="IPR011011">
    <property type="entry name" value="Znf_FYVE_PHD"/>
</dbReference>
<feature type="compositionally biased region" description="Polar residues" evidence="6">
    <location>
        <begin position="571"/>
        <end position="581"/>
    </location>
</feature>
<feature type="compositionally biased region" description="Acidic residues" evidence="6">
    <location>
        <begin position="171"/>
        <end position="180"/>
    </location>
</feature>
<keyword evidence="2" id="KW-0677">Repeat</keyword>
<feature type="region of interest" description="Disordered" evidence="6">
    <location>
        <begin position="1095"/>
        <end position="1134"/>
    </location>
</feature>